<dbReference type="EMBL" id="MN738976">
    <property type="protein sequence ID" value="QHT33734.1"/>
    <property type="molecule type" value="Genomic_DNA"/>
</dbReference>
<organism evidence="3">
    <name type="scientific">viral metagenome</name>
    <dbReference type="NCBI Taxonomy" id="1070528"/>
    <lineage>
        <taxon>unclassified sequences</taxon>
        <taxon>metagenomes</taxon>
        <taxon>organismal metagenomes</taxon>
    </lineage>
</organism>
<accession>A0A6C0EX04</accession>
<evidence type="ECO:0000313" key="3">
    <source>
        <dbReference type="EMBL" id="QHT33734.1"/>
    </source>
</evidence>
<evidence type="ECO:0000256" key="2">
    <source>
        <dbReference type="SAM" id="Phobius"/>
    </source>
</evidence>
<evidence type="ECO:0000256" key="1">
    <source>
        <dbReference type="SAM" id="MobiDB-lite"/>
    </source>
</evidence>
<sequence length="70" mass="8071">MSPKIEIMFMKNYFAMFGTSFTYIPLFILFLTNYKFAALCSPRDHDDRLTTKHKGNAAKRQGGCRISDDV</sequence>
<feature type="region of interest" description="Disordered" evidence="1">
    <location>
        <begin position="50"/>
        <end position="70"/>
    </location>
</feature>
<keyword evidence="2" id="KW-0472">Membrane</keyword>
<protein>
    <submittedName>
        <fullName evidence="3">Uncharacterized protein</fullName>
    </submittedName>
</protein>
<proteinExistence type="predicted"/>
<feature type="transmembrane region" description="Helical" evidence="2">
    <location>
        <begin position="12"/>
        <end position="31"/>
    </location>
</feature>
<name>A0A6C0EX04_9ZZZZ</name>
<keyword evidence="2" id="KW-1133">Transmembrane helix</keyword>
<dbReference type="AlphaFoldDB" id="A0A6C0EX04"/>
<keyword evidence="2" id="KW-0812">Transmembrane</keyword>
<reference evidence="3" key="1">
    <citation type="journal article" date="2020" name="Nature">
        <title>Giant virus diversity and host interactions through global metagenomics.</title>
        <authorList>
            <person name="Schulz F."/>
            <person name="Roux S."/>
            <person name="Paez-Espino D."/>
            <person name="Jungbluth S."/>
            <person name="Walsh D.A."/>
            <person name="Denef V.J."/>
            <person name="McMahon K.D."/>
            <person name="Konstantinidis K.T."/>
            <person name="Eloe-Fadrosh E.A."/>
            <person name="Kyrpides N.C."/>
            <person name="Woyke T."/>
        </authorList>
    </citation>
    <scope>NUCLEOTIDE SEQUENCE</scope>
    <source>
        <strain evidence="3">GVMAG-M-3300009161-36</strain>
    </source>
</reference>